<evidence type="ECO:0000256" key="2">
    <source>
        <dbReference type="SAM" id="MobiDB-lite"/>
    </source>
</evidence>
<dbReference type="GO" id="GO:0005506">
    <property type="term" value="F:iron ion binding"/>
    <property type="evidence" value="ECO:0007669"/>
    <property type="project" value="InterPro"/>
</dbReference>
<dbReference type="GO" id="GO:0004497">
    <property type="term" value="F:monooxygenase activity"/>
    <property type="evidence" value="ECO:0007669"/>
    <property type="project" value="InterPro"/>
</dbReference>
<dbReference type="InterPro" id="IPR036396">
    <property type="entry name" value="Cyt_P450_sf"/>
</dbReference>
<dbReference type="Gene3D" id="1.10.630.10">
    <property type="entry name" value="Cytochrome P450"/>
    <property type="match status" value="1"/>
</dbReference>
<dbReference type="GO" id="GO:0016705">
    <property type="term" value="F:oxidoreductase activity, acting on paired donors, with incorporation or reduction of molecular oxygen"/>
    <property type="evidence" value="ECO:0007669"/>
    <property type="project" value="InterPro"/>
</dbReference>
<proteinExistence type="inferred from homology"/>
<feature type="region of interest" description="Disordered" evidence="2">
    <location>
        <begin position="143"/>
        <end position="163"/>
    </location>
</feature>
<keyword evidence="4" id="KW-1185">Reference proteome</keyword>
<name>A0A498QLG5_9MYCO</name>
<organism evidence="3 4">
    <name type="scientific">Mycobacterium pseudokansasii</name>
    <dbReference type="NCBI Taxonomy" id="2341080"/>
    <lineage>
        <taxon>Bacteria</taxon>
        <taxon>Bacillati</taxon>
        <taxon>Actinomycetota</taxon>
        <taxon>Actinomycetes</taxon>
        <taxon>Mycobacteriales</taxon>
        <taxon>Mycobacteriaceae</taxon>
        <taxon>Mycobacterium</taxon>
    </lineage>
</organism>
<feature type="compositionally biased region" description="Polar residues" evidence="2">
    <location>
        <begin position="143"/>
        <end position="153"/>
    </location>
</feature>
<dbReference type="SUPFAM" id="SSF48264">
    <property type="entry name" value="Cytochrome P450"/>
    <property type="match status" value="1"/>
</dbReference>
<evidence type="ECO:0000313" key="3">
    <source>
        <dbReference type="EMBL" id="VBA47616.1"/>
    </source>
</evidence>
<dbReference type="PANTHER" id="PTHR46696:SF6">
    <property type="entry name" value="P450, PUTATIVE (EUROFUNG)-RELATED"/>
    <property type="match status" value="1"/>
</dbReference>
<keyword evidence="3" id="KW-0560">Oxidoreductase</keyword>
<dbReference type="PANTHER" id="PTHR46696">
    <property type="entry name" value="P450, PUTATIVE (EUROFUNG)-RELATED"/>
    <property type="match status" value="1"/>
</dbReference>
<sequence length="172" mass="19535">MIRFRPQNPELPTKARSRKTIERMQLDIDPEAPDYIEDPYSFFAQLRAEAPVCYSQSRRCWVVSTYDDVAAALRAPAVFSSAINPAGGMDQFTAGLAPPLLCDDPPRHTFLRRFLRPHFTRKVLAAWEQRARAAAEALIGEMQQTSAGGNRSTSWRRSRDRAVDRRRAIAFP</sequence>
<evidence type="ECO:0000313" key="4">
    <source>
        <dbReference type="Proteomes" id="UP000268285"/>
    </source>
</evidence>
<evidence type="ECO:0000256" key="1">
    <source>
        <dbReference type="ARBA" id="ARBA00010617"/>
    </source>
</evidence>
<dbReference type="AlphaFoldDB" id="A0A498QLG5"/>
<reference evidence="3 4" key="1">
    <citation type="submission" date="2018-09" db="EMBL/GenBank/DDBJ databases">
        <authorList>
            <person name="Tagini F."/>
        </authorList>
    </citation>
    <scope>NUCLEOTIDE SEQUENCE [LARGE SCALE GENOMIC DNA]</scope>
    <source>
        <strain evidence="3 4">MK142</strain>
    </source>
</reference>
<comment type="similarity">
    <text evidence="1">Belongs to the cytochrome P450 family.</text>
</comment>
<dbReference type="EC" id="1.14.-.-" evidence="3"/>
<dbReference type="GO" id="GO:0020037">
    <property type="term" value="F:heme binding"/>
    <property type="evidence" value="ECO:0007669"/>
    <property type="project" value="InterPro"/>
</dbReference>
<gene>
    <name evidence="3" type="primary">yjiB_1</name>
    <name evidence="3" type="ORF">LAUMK142_00855</name>
</gene>
<dbReference type="EMBL" id="UPHU01000001">
    <property type="protein sequence ID" value="VBA47616.1"/>
    <property type="molecule type" value="Genomic_DNA"/>
</dbReference>
<dbReference type="Proteomes" id="UP000268285">
    <property type="component" value="Unassembled WGS sequence"/>
</dbReference>
<accession>A0A498QLG5</accession>
<protein>
    <submittedName>
        <fullName evidence="3">Cytochrome P450 YjiB</fullName>
        <ecNumber evidence="3">1.14.-.-</ecNumber>
    </submittedName>
</protein>